<gene>
    <name evidence="1" type="ORF">Kpho01_02340</name>
</gene>
<accession>A0A9W6PC14</accession>
<comment type="caution">
    <text evidence="1">The sequence shown here is derived from an EMBL/GenBank/DDBJ whole genome shotgun (WGS) entry which is preliminary data.</text>
</comment>
<reference evidence="1" key="1">
    <citation type="submission" date="2023-02" db="EMBL/GenBank/DDBJ databases">
        <title>Kitasatospora phosalacinea NBRC 14362.</title>
        <authorList>
            <person name="Ichikawa N."/>
            <person name="Sato H."/>
            <person name="Tonouchi N."/>
        </authorList>
    </citation>
    <scope>NUCLEOTIDE SEQUENCE</scope>
    <source>
        <strain evidence="1">NBRC 14362</strain>
    </source>
</reference>
<dbReference type="Proteomes" id="UP001165143">
    <property type="component" value="Unassembled WGS sequence"/>
</dbReference>
<dbReference type="EMBL" id="BSRX01000001">
    <property type="protein sequence ID" value="GLW52223.1"/>
    <property type="molecule type" value="Genomic_DNA"/>
</dbReference>
<dbReference type="OrthoDB" id="3370158at2"/>
<dbReference type="RefSeq" id="WP_033252566.1">
    <property type="nucleotide sequence ID" value="NZ_BSRX01000001.1"/>
</dbReference>
<sequence length="134" mass="14874">MTDADPTDLIHLEDPGGDRCVVRVAGREPGLRDDHDMLRAAILVHADFVDARLELHLSPRDLDAWQAGLNGLRPGTGTSLGGERGAGLAVHLQEDRSLAVTVHDPDRLSVVLWIQPPENWTDEHLERLERVRRS</sequence>
<dbReference type="AlphaFoldDB" id="A0A9W6PC14"/>
<protein>
    <submittedName>
        <fullName evidence="1">Uncharacterized protein</fullName>
    </submittedName>
</protein>
<evidence type="ECO:0000313" key="2">
    <source>
        <dbReference type="Proteomes" id="UP001165143"/>
    </source>
</evidence>
<evidence type="ECO:0000313" key="1">
    <source>
        <dbReference type="EMBL" id="GLW52223.1"/>
    </source>
</evidence>
<name>A0A9W6PC14_9ACTN</name>
<dbReference type="Pfam" id="PF19384">
    <property type="entry name" value="DUF5959"/>
    <property type="match status" value="1"/>
</dbReference>
<dbReference type="InterPro" id="IPR046003">
    <property type="entry name" value="DUF5959"/>
</dbReference>
<proteinExistence type="predicted"/>
<organism evidence="1 2">
    <name type="scientific">Kitasatospora phosalacinea</name>
    <dbReference type="NCBI Taxonomy" id="2065"/>
    <lineage>
        <taxon>Bacteria</taxon>
        <taxon>Bacillati</taxon>
        <taxon>Actinomycetota</taxon>
        <taxon>Actinomycetes</taxon>
        <taxon>Kitasatosporales</taxon>
        <taxon>Streptomycetaceae</taxon>
        <taxon>Kitasatospora</taxon>
    </lineage>
</organism>